<gene>
    <name evidence="2" type="ORF">NOG12_13150</name>
</gene>
<feature type="non-terminal residue" evidence="2">
    <location>
        <position position="1"/>
    </location>
</feature>
<evidence type="ECO:0000313" key="3">
    <source>
        <dbReference type="Proteomes" id="UP001305027"/>
    </source>
</evidence>
<dbReference type="RefSeq" id="WP_313933506.1">
    <property type="nucleotide sequence ID" value="NZ_JANFPJ010000088.1"/>
</dbReference>
<accession>A0ABU3KZT7</accession>
<keyword evidence="1" id="KW-0472">Membrane</keyword>
<sequence length="86" mass="9524">NERLRHVPAHYTNVSCLKEYQVMESLFKSIAIGVFVGLAGTLFLYVFSEYISEQSEALVFGVFAGAACLFIDLIAKKIKSNSREGS</sequence>
<dbReference type="Proteomes" id="UP001305027">
    <property type="component" value="Unassembled WGS sequence"/>
</dbReference>
<keyword evidence="1" id="KW-1133">Transmembrane helix</keyword>
<keyword evidence="3" id="KW-1185">Reference proteome</keyword>
<feature type="transmembrane region" description="Helical" evidence="1">
    <location>
        <begin position="26"/>
        <end position="45"/>
    </location>
</feature>
<reference evidence="2 3" key="1">
    <citation type="submission" date="2022-07" db="EMBL/GenBank/DDBJ databases">
        <title>Pseudidiomarina sp. nov, a marine bacterium isolated from Pacific Ocean.</title>
        <authorList>
            <person name="Wang Y."/>
        </authorList>
    </citation>
    <scope>NUCLEOTIDE SEQUENCE [LARGE SCALE GENOMIC DNA]</scope>
    <source>
        <strain evidence="2 3">GXY010</strain>
    </source>
</reference>
<evidence type="ECO:0000256" key="1">
    <source>
        <dbReference type="SAM" id="Phobius"/>
    </source>
</evidence>
<organism evidence="2 3">
    <name type="scientific">Pseudidiomarina fusca</name>
    <dbReference type="NCBI Taxonomy" id="2965078"/>
    <lineage>
        <taxon>Bacteria</taxon>
        <taxon>Pseudomonadati</taxon>
        <taxon>Pseudomonadota</taxon>
        <taxon>Gammaproteobacteria</taxon>
        <taxon>Alteromonadales</taxon>
        <taxon>Idiomarinaceae</taxon>
        <taxon>Pseudidiomarina</taxon>
    </lineage>
</organism>
<dbReference type="EMBL" id="JANFPJ010000088">
    <property type="protein sequence ID" value="MDT7527013.1"/>
    <property type="molecule type" value="Genomic_DNA"/>
</dbReference>
<keyword evidence="1" id="KW-0812">Transmembrane</keyword>
<proteinExistence type="predicted"/>
<protein>
    <submittedName>
        <fullName evidence="2">Uncharacterized protein</fullName>
    </submittedName>
</protein>
<evidence type="ECO:0000313" key="2">
    <source>
        <dbReference type="EMBL" id="MDT7527013.1"/>
    </source>
</evidence>
<comment type="caution">
    <text evidence="2">The sequence shown here is derived from an EMBL/GenBank/DDBJ whole genome shotgun (WGS) entry which is preliminary data.</text>
</comment>
<name>A0ABU3KZT7_9GAMM</name>
<feature type="transmembrane region" description="Helical" evidence="1">
    <location>
        <begin position="57"/>
        <end position="75"/>
    </location>
</feature>